<dbReference type="CDD" id="cd03416">
    <property type="entry name" value="CbiX_SirB_N"/>
    <property type="match status" value="1"/>
</dbReference>
<dbReference type="EMBL" id="WMBR01000001">
    <property type="protein sequence ID" value="MXP20698.1"/>
    <property type="molecule type" value="Genomic_DNA"/>
</dbReference>
<accession>A0A6L7GQ97</accession>
<dbReference type="PANTHER" id="PTHR33542:SF5">
    <property type="entry name" value="FERROCHELATASE CHE1"/>
    <property type="match status" value="1"/>
</dbReference>
<evidence type="ECO:0000313" key="3">
    <source>
        <dbReference type="EMBL" id="MXP20698.1"/>
    </source>
</evidence>
<dbReference type="InterPro" id="IPR050963">
    <property type="entry name" value="Sirohydro_Cobaltochel/CbiX"/>
</dbReference>
<dbReference type="CDD" id="cd03414">
    <property type="entry name" value="CbiX_SirB_C"/>
    <property type="match status" value="1"/>
</dbReference>
<evidence type="ECO:0000256" key="2">
    <source>
        <dbReference type="ARBA" id="ARBA00023239"/>
    </source>
</evidence>
<comment type="caution">
    <text evidence="3">The sequence shown here is derived from an EMBL/GenBank/DDBJ whole genome shotgun (WGS) entry which is preliminary data.</text>
</comment>
<reference evidence="3 4" key="1">
    <citation type="submission" date="2019-11" db="EMBL/GenBank/DDBJ databases">
        <title>Gordonia sp. nov., a novel actinobacterium isolated from mangrove soil in Hainan.</title>
        <authorList>
            <person name="Huang X."/>
            <person name="Xie Y."/>
            <person name="Chu X."/>
            <person name="Xiao K."/>
        </authorList>
    </citation>
    <scope>NUCLEOTIDE SEQUENCE [LARGE SCALE GENOMIC DNA]</scope>
    <source>
        <strain evidence="3 4">HNM0687</strain>
    </source>
</reference>
<protein>
    <submittedName>
        <fullName evidence="3">Sirohydrochlorin chelatase</fullName>
    </submittedName>
</protein>
<keyword evidence="1" id="KW-0479">Metal-binding</keyword>
<dbReference type="GO" id="GO:0016829">
    <property type="term" value="F:lyase activity"/>
    <property type="evidence" value="ECO:0007669"/>
    <property type="project" value="UniProtKB-KW"/>
</dbReference>
<evidence type="ECO:0000313" key="4">
    <source>
        <dbReference type="Proteomes" id="UP000475545"/>
    </source>
</evidence>
<proteinExistence type="predicted"/>
<keyword evidence="4" id="KW-1185">Reference proteome</keyword>
<sequence>MRHRHTRQYLPFGDRLRDISPVLVAHGTRNPHGVNVIAKIAEAVGEQVGATRTAFVDVLGPTPSEVIADVDRPAVLVPAFLASGYHVRKDLPEHVEAAGRSDTIVTRALGPDPSIADVARLRLVEAGWEPGDAVVLAAAGSSDESACGQVHLAARQLESIIGGRVEVGFITTATPSAPEAVARASRHGRRVVIASYLLAPGLFHQRLHTYGADLVADPLGADRRIVDLIVTRMRAAISPYRRQAPIRG</sequence>
<dbReference type="InterPro" id="IPR002762">
    <property type="entry name" value="CbiX-like"/>
</dbReference>
<keyword evidence="2" id="KW-0456">Lyase</keyword>
<evidence type="ECO:0000256" key="1">
    <source>
        <dbReference type="ARBA" id="ARBA00022723"/>
    </source>
</evidence>
<dbReference type="SUPFAM" id="SSF53800">
    <property type="entry name" value="Chelatase"/>
    <property type="match status" value="1"/>
</dbReference>
<dbReference type="GO" id="GO:0046872">
    <property type="term" value="F:metal ion binding"/>
    <property type="evidence" value="ECO:0007669"/>
    <property type="project" value="UniProtKB-KW"/>
</dbReference>
<dbReference type="PANTHER" id="PTHR33542">
    <property type="entry name" value="SIROHYDROCHLORIN FERROCHELATASE, CHLOROPLASTIC"/>
    <property type="match status" value="1"/>
</dbReference>
<dbReference type="Proteomes" id="UP000475545">
    <property type="component" value="Unassembled WGS sequence"/>
</dbReference>
<dbReference type="RefSeq" id="WP_160900807.1">
    <property type="nucleotide sequence ID" value="NZ_CP102850.1"/>
</dbReference>
<gene>
    <name evidence="3" type="ORF">GIY30_04900</name>
</gene>
<dbReference type="Gene3D" id="3.40.50.1400">
    <property type="match status" value="2"/>
</dbReference>
<organism evidence="3 4">
    <name type="scientific">Gordonia mangrovi</name>
    <dbReference type="NCBI Taxonomy" id="2665643"/>
    <lineage>
        <taxon>Bacteria</taxon>
        <taxon>Bacillati</taxon>
        <taxon>Actinomycetota</taxon>
        <taxon>Actinomycetes</taxon>
        <taxon>Mycobacteriales</taxon>
        <taxon>Gordoniaceae</taxon>
        <taxon>Gordonia</taxon>
    </lineage>
</organism>
<name>A0A6L7GQ97_9ACTN</name>
<dbReference type="Pfam" id="PF01903">
    <property type="entry name" value="CbiX"/>
    <property type="match status" value="2"/>
</dbReference>
<dbReference type="AlphaFoldDB" id="A0A6L7GQ97"/>